<dbReference type="EMBL" id="JBAHYK010000616">
    <property type="protein sequence ID" value="KAL0572538.1"/>
    <property type="molecule type" value="Genomic_DNA"/>
</dbReference>
<feature type="compositionally biased region" description="Low complexity" evidence="1">
    <location>
        <begin position="486"/>
        <end position="508"/>
    </location>
</feature>
<organism evidence="3 4">
    <name type="scientific">Marasmius crinis-equi</name>
    <dbReference type="NCBI Taxonomy" id="585013"/>
    <lineage>
        <taxon>Eukaryota</taxon>
        <taxon>Fungi</taxon>
        <taxon>Dikarya</taxon>
        <taxon>Basidiomycota</taxon>
        <taxon>Agaricomycotina</taxon>
        <taxon>Agaricomycetes</taxon>
        <taxon>Agaricomycetidae</taxon>
        <taxon>Agaricales</taxon>
        <taxon>Marasmiineae</taxon>
        <taxon>Marasmiaceae</taxon>
        <taxon>Marasmius</taxon>
    </lineage>
</organism>
<feature type="region of interest" description="Disordered" evidence="1">
    <location>
        <begin position="590"/>
        <end position="628"/>
    </location>
</feature>
<evidence type="ECO:0000259" key="2">
    <source>
        <dbReference type="Pfam" id="PF03235"/>
    </source>
</evidence>
<protein>
    <recommendedName>
        <fullName evidence="2">GmrSD restriction endonucleases N-terminal domain-containing protein</fullName>
    </recommendedName>
</protein>
<name>A0ABR3FB92_9AGAR</name>
<feature type="domain" description="GmrSD restriction endonucleases N-terminal" evidence="2">
    <location>
        <begin position="56"/>
        <end position="203"/>
    </location>
</feature>
<dbReference type="Proteomes" id="UP001465976">
    <property type="component" value="Unassembled WGS sequence"/>
</dbReference>
<proteinExistence type="predicted"/>
<feature type="compositionally biased region" description="Pro residues" evidence="1">
    <location>
        <begin position="512"/>
        <end position="524"/>
    </location>
</feature>
<feature type="compositionally biased region" description="Low complexity" evidence="1">
    <location>
        <begin position="591"/>
        <end position="600"/>
    </location>
</feature>
<reference evidence="3 4" key="1">
    <citation type="submission" date="2024-02" db="EMBL/GenBank/DDBJ databases">
        <title>A draft genome for the cacao thread blight pathogen Marasmius crinis-equi.</title>
        <authorList>
            <person name="Cohen S.P."/>
            <person name="Baruah I.K."/>
            <person name="Amoako-Attah I."/>
            <person name="Bukari Y."/>
            <person name="Meinhardt L.W."/>
            <person name="Bailey B.A."/>
        </authorList>
    </citation>
    <scope>NUCLEOTIDE SEQUENCE [LARGE SCALE GENOMIC DNA]</scope>
    <source>
        <strain evidence="3 4">GH-76</strain>
    </source>
</reference>
<dbReference type="PANTHER" id="PTHR39639">
    <property type="entry name" value="CHROMOSOME 16, WHOLE GENOME SHOTGUN SEQUENCE"/>
    <property type="match status" value="1"/>
</dbReference>
<gene>
    <name evidence="3" type="ORF">V5O48_009417</name>
</gene>
<sequence length="628" mass="69097">MQSDDESILTDLEDELEDDEDEVSATQKGRKRSGGAYKLRNALKPPRATTYTAQALYQQIHNGDIELDPEYQRGVVWHKEKQIKLIDSILRNFYIPPIIFAYHCDDDGAETRICIDGKQRLTSIHLFMDGIIPHKDHYTSELLWFKDNGDGKTKKTILPEKYRKIFSNKQIVCVEYLELRDQDERDIFRRVQLGVALTAAEKMNVIATPRTEFIRLLMSRFLTEDTLGNPEIPWSHARGTDFKCLALSVFCISRLGGAAFPGSAQLESWLSETKGDSARFGSKSGRSRAKEADDGDYDEREGIPLAESFKKKVLETFDTLAQLINDKKYNQAFRPCSAAEKISPLEMTGIPILIYSVYVAPPPCSPARGDDRVSLQRLSDLILLMRAYLHKTHKDVRLNSRVGKDMLQFCIDAAKDPNQFFQENSALMGWKGAKGISARASTSSAATTSTSAAAKRKKGATKDEEDEDYKETPKRTRTRVSQTARKSTGGKPSSAKAGAASASTSTGARESPPNPQMLPSPGPGSTPVSQSFPAIAATQPDVKRESVPPNSQQQVYPYPHAQWESNMALLSQMPVQMDPSMIAAYMARMGQQQQTQYQFQPPVMSQSPGSGGGGSGGGGGGGGGQGTG</sequence>
<feature type="region of interest" description="Disordered" evidence="1">
    <location>
        <begin position="275"/>
        <end position="299"/>
    </location>
</feature>
<evidence type="ECO:0000256" key="1">
    <source>
        <dbReference type="SAM" id="MobiDB-lite"/>
    </source>
</evidence>
<dbReference type="InterPro" id="IPR004919">
    <property type="entry name" value="GmrSD_N"/>
</dbReference>
<accession>A0ABR3FB92</accession>
<evidence type="ECO:0000313" key="4">
    <source>
        <dbReference type="Proteomes" id="UP001465976"/>
    </source>
</evidence>
<keyword evidence="4" id="KW-1185">Reference proteome</keyword>
<feature type="region of interest" description="Disordered" evidence="1">
    <location>
        <begin position="1"/>
        <end position="33"/>
    </location>
</feature>
<feature type="compositionally biased region" description="Gly residues" evidence="1">
    <location>
        <begin position="609"/>
        <end position="628"/>
    </location>
</feature>
<dbReference type="PANTHER" id="PTHR39639:SF1">
    <property type="entry name" value="DUF262 DOMAIN-CONTAINING PROTEIN"/>
    <property type="match status" value="1"/>
</dbReference>
<feature type="compositionally biased region" description="Acidic residues" evidence="1">
    <location>
        <begin position="1"/>
        <end position="23"/>
    </location>
</feature>
<dbReference type="Pfam" id="PF03235">
    <property type="entry name" value="GmrSD_N"/>
    <property type="match status" value="1"/>
</dbReference>
<feature type="region of interest" description="Disordered" evidence="1">
    <location>
        <begin position="438"/>
        <end position="531"/>
    </location>
</feature>
<evidence type="ECO:0000313" key="3">
    <source>
        <dbReference type="EMBL" id="KAL0572538.1"/>
    </source>
</evidence>
<comment type="caution">
    <text evidence="3">The sequence shown here is derived from an EMBL/GenBank/DDBJ whole genome shotgun (WGS) entry which is preliminary data.</text>
</comment>
<feature type="compositionally biased region" description="Low complexity" evidence="1">
    <location>
        <begin position="438"/>
        <end position="453"/>
    </location>
</feature>